<gene>
    <name evidence="2" type="ORF">BCT99_06755</name>
</gene>
<proteinExistence type="predicted"/>
<feature type="domain" description="PIN like" evidence="1">
    <location>
        <begin position="37"/>
        <end position="268"/>
    </location>
</feature>
<organism evidence="2">
    <name type="scientific">Vibrio lentus</name>
    <dbReference type="NCBI Taxonomy" id="136468"/>
    <lineage>
        <taxon>Bacteria</taxon>
        <taxon>Pseudomonadati</taxon>
        <taxon>Pseudomonadota</taxon>
        <taxon>Gammaproteobacteria</taxon>
        <taxon>Vibrionales</taxon>
        <taxon>Vibrionaceae</taxon>
        <taxon>Vibrio</taxon>
    </lineage>
</organism>
<sequence length="411" mass="48362">MNFDIRTDLNLTISANALSAYEKEFEKAIQLDENIAVFLDTNVLLSYYGMAASEKEKLLVFLQKNKEHLYLTRQVQEEFRKNRIKIIESDLFMPLRTIPSSLEKASKEAKGKFKAFMDSHKKLLESDYVDEWKELLNIQENLNQAVKIDEILERLKEQVQITTKDYKDVKIVDELLNVCSSLQMVDKLDDSKITDIEKLYDDLIAIHKNNKNPNSNNTIFPGAGDYGKKEYPYGDFIIYHEILGFVKKNRCNAVFLTNEKSKGDWMSDNFTPHIHYIEHTFNLTNQIIYIIHAERPLSLSLENIHTNVYKDMKRKRELEKIRKKYQYSNSEFIWECSECGHNSFVIEDQIDTCYECGHFDPVAECDVCSEIFYEIELESIDCGNMKGLEDWKNVCPNCLDYQEYRTFREFE</sequence>
<name>A0AB36XIZ4_9VIBR</name>
<dbReference type="AlphaFoldDB" id="A0AB36XIZ4"/>
<dbReference type="Pfam" id="PF18476">
    <property type="entry name" value="PIN_8"/>
    <property type="match status" value="1"/>
</dbReference>
<dbReference type="RefSeq" id="WP_102282353.1">
    <property type="nucleotide sequence ID" value="NZ_JAJGZN020000001.1"/>
</dbReference>
<accession>A0AB36XIZ4</accession>
<dbReference type="InterPro" id="IPR041578">
    <property type="entry name" value="PIN_8"/>
</dbReference>
<protein>
    <recommendedName>
        <fullName evidence="1">PIN like domain-containing protein</fullName>
    </recommendedName>
</protein>
<evidence type="ECO:0000313" key="2">
    <source>
        <dbReference type="EMBL" id="PMK43529.1"/>
    </source>
</evidence>
<reference evidence="2" key="3">
    <citation type="journal article" date="2018" name="Nature">
        <title>A major lineage of non-tailed dsDNA viruses as unrecognized killers of marine bacteria.</title>
        <authorList>
            <person name="Kauffman K.M."/>
            <person name="Hussain F.A."/>
            <person name="Yang J."/>
            <person name="Arevalo P."/>
            <person name="Brown J.M."/>
            <person name="Chang W.K."/>
            <person name="VanInsberghe D."/>
            <person name="Elsherbini J."/>
            <person name="Sharma R.S."/>
            <person name="Cutler M.B."/>
            <person name="Kelly L."/>
            <person name="Polz M.F."/>
        </authorList>
    </citation>
    <scope>NUCLEOTIDE SEQUENCE</scope>
    <source>
        <strain evidence="2">10N.261.52.F7</strain>
    </source>
</reference>
<dbReference type="EMBL" id="MCXM01000035">
    <property type="protein sequence ID" value="PMK43529.1"/>
    <property type="molecule type" value="Genomic_DNA"/>
</dbReference>
<reference evidence="2" key="2">
    <citation type="submission" date="2016-07" db="EMBL/GenBank/DDBJ databases">
        <authorList>
            <person name="Kauffman K."/>
            <person name="Arevalo P."/>
            <person name="Polz M.F."/>
        </authorList>
    </citation>
    <scope>NUCLEOTIDE SEQUENCE</scope>
    <source>
        <strain evidence="2">10N.261.52.F7</strain>
    </source>
</reference>
<reference key="1">
    <citation type="submission" date="2016-07" db="EMBL/GenBank/DDBJ databases">
        <title>Nontailed viruses are major unrecognized killers of bacteria in the ocean.</title>
        <authorList>
            <person name="Kauffman K."/>
            <person name="Hussain F."/>
            <person name="Yang J."/>
            <person name="Arevalo P."/>
            <person name="Brown J."/>
            <person name="Cutler M."/>
            <person name="Kelly L."/>
            <person name="Polz M.F."/>
        </authorList>
    </citation>
    <scope>NUCLEOTIDE SEQUENCE [LARGE SCALE GENOMIC DNA]</scope>
    <source>
        <strain>10N.261.52.F7</strain>
    </source>
</reference>
<comment type="caution">
    <text evidence="2">The sequence shown here is derived from an EMBL/GenBank/DDBJ whole genome shotgun (WGS) entry which is preliminary data.</text>
</comment>
<evidence type="ECO:0000259" key="1">
    <source>
        <dbReference type="Pfam" id="PF18476"/>
    </source>
</evidence>